<dbReference type="KEGG" id="asau:88173742"/>
<feature type="region of interest" description="Disordered" evidence="1">
    <location>
        <begin position="1"/>
        <end position="28"/>
    </location>
</feature>
<evidence type="ECO:0000256" key="2">
    <source>
        <dbReference type="SAM" id="Phobius"/>
    </source>
</evidence>
<feature type="transmembrane region" description="Helical" evidence="2">
    <location>
        <begin position="241"/>
        <end position="258"/>
    </location>
</feature>
<dbReference type="GeneID" id="88173742"/>
<keyword evidence="4" id="KW-1185">Reference proteome</keyword>
<keyword evidence="2" id="KW-0472">Membrane</keyword>
<feature type="transmembrane region" description="Helical" evidence="2">
    <location>
        <begin position="208"/>
        <end position="229"/>
    </location>
</feature>
<dbReference type="RefSeq" id="XP_062877748.1">
    <property type="nucleotide sequence ID" value="XM_063021678.1"/>
</dbReference>
<protein>
    <submittedName>
        <fullName evidence="3">Uncharacterized protein</fullName>
    </submittedName>
</protein>
<reference evidence="3 4" key="1">
    <citation type="submission" date="2023-10" db="EMBL/GenBank/DDBJ databases">
        <title>Draft Genome Sequence of Candida saopaulonensis from a very Premature Infant with Sepsis.</title>
        <authorList>
            <person name="Ning Y."/>
            <person name="Dai R."/>
            <person name="Xiao M."/>
            <person name="Xu Y."/>
            <person name="Yan Q."/>
            <person name="Zhang L."/>
        </authorList>
    </citation>
    <scope>NUCLEOTIDE SEQUENCE [LARGE SCALE GENOMIC DNA]</scope>
    <source>
        <strain evidence="3 4">19XY460</strain>
    </source>
</reference>
<organism evidence="3 4">
    <name type="scientific">Australozyma saopauloensis</name>
    <dbReference type="NCBI Taxonomy" id="291208"/>
    <lineage>
        <taxon>Eukaryota</taxon>
        <taxon>Fungi</taxon>
        <taxon>Dikarya</taxon>
        <taxon>Ascomycota</taxon>
        <taxon>Saccharomycotina</taxon>
        <taxon>Pichiomycetes</taxon>
        <taxon>Metschnikowiaceae</taxon>
        <taxon>Australozyma</taxon>
    </lineage>
</organism>
<keyword evidence="2" id="KW-0812">Transmembrane</keyword>
<gene>
    <name evidence="3" type="ORF">PUMCH_002678</name>
</gene>
<dbReference type="EMBL" id="CP138896">
    <property type="protein sequence ID" value="WPK25366.1"/>
    <property type="molecule type" value="Genomic_DNA"/>
</dbReference>
<proteinExistence type="predicted"/>
<accession>A0AAX4HAE7</accession>
<feature type="compositionally biased region" description="Polar residues" evidence="1">
    <location>
        <begin position="14"/>
        <end position="27"/>
    </location>
</feature>
<keyword evidence="2" id="KW-1133">Transmembrane helix</keyword>
<name>A0AAX4HAE7_9ASCO</name>
<evidence type="ECO:0000313" key="4">
    <source>
        <dbReference type="Proteomes" id="UP001338582"/>
    </source>
</evidence>
<dbReference type="AlphaFoldDB" id="A0AAX4HAE7"/>
<evidence type="ECO:0000313" key="3">
    <source>
        <dbReference type="EMBL" id="WPK25366.1"/>
    </source>
</evidence>
<dbReference type="Proteomes" id="UP001338582">
    <property type="component" value="Chromosome 3"/>
</dbReference>
<evidence type="ECO:0000256" key="1">
    <source>
        <dbReference type="SAM" id="MobiDB-lite"/>
    </source>
</evidence>
<sequence length="331" mass="38504">MGVVPRLRSPDIEMQSTPESQSGSTLRVQEGKDAFNDPYSAERLTNVNINNCDLTFRAKIRLIVDNHFELSDYSKSIKLAHRLATRGLAAQLFTRFDEHQKWEDYMIKSMNKMKLGLRIAPPPESWVREIDILHHHITDILHDDNRYSLCPDLHNEFSDLLTRKLDACLREHLLQLKLLYTREYQGVWWRFYLKKTYAFPKLASVRQAVVSGQNIPVFVIVFCFFWLIFPKLIEGNTIQKTFGYISLCLFVIVTLLSFSTGRSAFYLWSFSSSVKPLYERAKPSIVWAEANWTSSKFGPEDTWCFWKDGADGFVPQVGPYTDVEYRVGKYV</sequence>